<dbReference type="RefSeq" id="WP_074750908.1">
    <property type="nucleotide sequence ID" value="NZ_FOTJ01000004.1"/>
</dbReference>
<feature type="transmembrane region" description="Helical" evidence="1">
    <location>
        <begin position="154"/>
        <end position="173"/>
    </location>
</feature>
<sequence length="223" mass="25863">MEEEEFCYHCGKPIFEDKANFCPYCGAKTTRAKIAASTAELNRLSKERAEQGYSNRTTDEIETSIKNESLSNNDGSLNIKPRKAYFLLPYLWMAATYLAVYFTQHSGQLENIKRWSDLFLPTNSMVLLTFVFGVGYFLMYVFALPTSIKMTNLFVMPAFKILLYIPLFGWAFWFGIWVIVWATINQFACPAFFGDFVWSKKYKSSSLRKVMSDAKREFRNSQK</sequence>
<dbReference type="AlphaFoldDB" id="A0A1I4GHA9"/>
<proteinExistence type="predicted"/>
<protein>
    <submittedName>
        <fullName evidence="2">Zinc-ribbon domain-containing protein</fullName>
    </submittedName>
</protein>
<feature type="transmembrane region" description="Helical" evidence="1">
    <location>
        <begin position="84"/>
        <end position="104"/>
    </location>
</feature>
<feature type="transmembrane region" description="Helical" evidence="1">
    <location>
        <begin position="124"/>
        <end position="142"/>
    </location>
</feature>
<reference evidence="2 3" key="1">
    <citation type="submission" date="2016-10" db="EMBL/GenBank/DDBJ databases">
        <authorList>
            <person name="de Groot N.N."/>
        </authorList>
    </citation>
    <scope>NUCLEOTIDE SEQUENCE [LARGE SCALE GENOMIC DNA]</scope>
    <source>
        <strain evidence="2 3">M79</strain>
    </source>
</reference>
<accession>A0A1I4GHA9</accession>
<keyword evidence="1" id="KW-0812">Transmembrane</keyword>
<evidence type="ECO:0000313" key="2">
    <source>
        <dbReference type="EMBL" id="SFL29249.1"/>
    </source>
</evidence>
<dbReference type="Proteomes" id="UP000181969">
    <property type="component" value="Unassembled WGS sequence"/>
</dbReference>
<evidence type="ECO:0000313" key="3">
    <source>
        <dbReference type="Proteomes" id="UP000181969"/>
    </source>
</evidence>
<dbReference type="EMBL" id="FOTJ01000004">
    <property type="protein sequence ID" value="SFL29249.1"/>
    <property type="molecule type" value="Genomic_DNA"/>
</dbReference>
<organism evidence="2 3">
    <name type="scientific">Lactococcus garvieae</name>
    <dbReference type="NCBI Taxonomy" id="1363"/>
    <lineage>
        <taxon>Bacteria</taxon>
        <taxon>Bacillati</taxon>
        <taxon>Bacillota</taxon>
        <taxon>Bacilli</taxon>
        <taxon>Lactobacillales</taxon>
        <taxon>Streptococcaceae</taxon>
        <taxon>Lactococcus</taxon>
    </lineage>
</organism>
<dbReference type="OrthoDB" id="2322628at2"/>
<name>A0A1I4GHA9_9LACT</name>
<evidence type="ECO:0000256" key="1">
    <source>
        <dbReference type="SAM" id="Phobius"/>
    </source>
</evidence>
<keyword evidence="1" id="KW-1133">Transmembrane helix</keyword>
<keyword evidence="1" id="KW-0472">Membrane</keyword>
<gene>
    <name evidence="2" type="ORF">SAMN05216438_10435</name>
</gene>